<feature type="domain" description="SUN" evidence="7">
    <location>
        <begin position="811"/>
        <end position="1023"/>
    </location>
</feature>
<keyword evidence="4" id="KW-0472">Membrane</keyword>
<dbReference type="Pfam" id="PF07738">
    <property type="entry name" value="Sad1_UNC"/>
    <property type="match status" value="2"/>
</dbReference>
<feature type="compositionally biased region" description="Basic and acidic residues" evidence="6">
    <location>
        <begin position="411"/>
        <end position="428"/>
    </location>
</feature>
<dbReference type="AlphaFoldDB" id="A0A067PQS8"/>
<feature type="compositionally biased region" description="Low complexity" evidence="6">
    <location>
        <begin position="304"/>
        <end position="314"/>
    </location>
</feature>
<dbReference type="Gene3D" id="2.60.120.260">
    <property type="entry name" value="Galactose-binding domain-like"/>
    <property type="match status" value="1"/>
</dbReference>
<keyword evidence="2" id="KW-0812">Transmembrane</keyword>
<protein>
    <recommendedName>
        <fullName evidence="7">SUN domain-containing protein</fullName>
    </recommendedName>
</protein>
<keyword evidence="9" id="KW-1185">Reference proteome</keyword>
<dbReference type="HOGENOM" id="CLU_005985_0_0_1"/>
<keyword evidence="5" id="KW-0175">Coiled coil</keyword>
<feature type="compositionally biased region" description="Polar residues" evidence="6">
    <location>
        <begin position="315"/>
        <end position="326"/>
    </location>
</feature>
<evidence type="ECO:0000313" key="8">
    <source>
        <dbReference type="EMBL" id="KDQ57114.1"/>
    </source>
</evidence>
<evidence type="ECO:0000259" key="7">
    <source>
        <dbReference type="PROSITE" id="PS51469"/>
    </source>
</evidence>
<evidence type="ECO:0000256" key="1">
    <source>
        <dbReference type="ARBA" id="ARBA00004370"/>
    </source>
</evidence>
<feature type="region of interest" description="Disordered" evidence="6">
    <location>
        <begin position="259"/>
        <end position="463"/>
    </location>
</feature>
<evidence type="ECO:0000256" key="5">
    <source>
        <dbReference type="SAM" id="Coils"/>
    </source>
</evidence>
<feature type="region of interest" description="Disordered" evidence="6">
    <location>
        <begin position="164"/>
        <end position="247"/>
    </location>
</feature>
<dbReference type="GO" id="GO:0034993">
    <property type="term" value="C:meiotic nuclear membrane microtubule tethering complex"/>
    <property type="evidence" value="ECO:0007669"/>
    <property type="project" value="TreeGrafter"/>
</dbReference>
<evidence type="ECO:0000313" key="9">
    <source>
        <dbReference type="Proteomes" id="UP000027265"/>
    </source>
</evidence>
<dbReference type="InterPro" id="IPR045119">
    <property type="entry name" value="SUN1-5"/>
</dbReference>
<evidence type="ECO:0000256" key="4">
    <source>
        <dbReference type="ARBA" id="ARBA00023136"/>
    </source>
</evidence>
<gene>
    <name evidence="8" type="ORF">JAAARDRAFT_35716</name>
</gene>
<dbReference type="PANTHER" id="PTHR12911">
    <property type="entry name" value="SAD1/UNC-84-LIKE PROTEIN-RELATED"/>
    <property type="match status" value="1"/>
</dbReference>
<feature type="compositionally biased region" description="Polar residues" evidence="6">
    <location>
        <begin position="97"/>
        <end position="109"/>
    </location>
</feature>
<organism evidence="8 9">
    <name type="scientific">Jaapia argillacea MUCL 33604</name>
    <dbReference type="NCBI Taxonomy" id="933084"/>
    <lineage>
        <taxon>Eukaryota</taxon>
        <taxon>Fungi</taxon>
        <taxon>Dikarya</taxon>
        <taxon>Basidiomycota</taxon>
        <taxon>Agaricomycotina</taxon>
        <taxon>Agaricomycetes</taxon>
        <taxon>Agaricomycetidae</taxon>
        <taxon>Jaapiales</taxon>
        <taxon>Jaapiaceae</taxon>
        <taxon>Jaapia</taxon>
    </lineage>
</organism>
<feature type="compositionally biased region" description="Low complexity" evidence="6">
    <location>
        <begin position="438"/>
        <end position="448"/>
    </location>
</feature>
<dbReference type="GO" id="GO:0043495">
    <property type="term" value="F:protein-membrane adaptor activity"/>
    <property type="evidence" value="ECO:0007669"/>
    <property type="project" value="TreeGrafter"/>
</dbReference>
<feature type="region of interest" description="Disordered" evidence="6">
    <location>
        <begin position="1"/>
        <end position="117"/>
    </location>
</feature>
<proteinExistence type="predicted"/>
<dbReference type="STRING" id="933084.A0A067PQS8"/>
<feature type="compositionally biased region" description="Low complexity" evidence="6">
    <location>
        <begin position="186"/>
        <end position="199"/>
    </location>
</feature>
<dbReference type="InParanoid" id="A0A067PQS8"/>
<dbReference type="PANTHER" id="PTHR12911:SF8">
    <property type="entry name" value="KLAROID PROTEIN-RELATED"/>
    <property type="match status" value="1"/>
</dbReference>
<dbReference type="OrthoDB" id="342281at2759"/>
<reference evidence="9" key="1">
    <citation type="journal article" date="2014" name="Proc. Natl. Acad. Sci. U.S.A.">
        <title>Extensive sampling of basidiomycete genomes demonstrates inadequacy of the white-rot/brown-rot paradigm for wood decay fungi.</title>
        <authorList>
            <person name="Riley R."/>
            <person name="Salamov A.A."/>
            <person name="Brown D.W."/>
            <person name="Nagy L.G."/>
            <person name="Floudas D."/>
            <person name="Held B.W."/>
            <person name="Levasseur A."/>
            <person name="Lombard V."/>
            <person name="Morin E."/>
            <person name="Otillar R."/>
            <person name="Lindquist E.A."/>
            <person name="Sun H."/>
            <person name="LaButti K.M."/>
            <person name="Schmutz J."/>
            <person name="Jabbour D."/>
            <person name="Luo H."/>
            <person name="Baker S.E."/>
            <person name="Pisabarro A.G."/>
            <person name="Walton J.D."/>
            <person name="Blanchette R.A."/>
            <person name="Henrissat B."/>
            <person name="Martin F."/>
            <person name="Cullen D."/>
            <person name="Hibbett D.S."/>
            <person name="Grigoriev I.V."/>
        </authorList>
    </citation>
    <scope>NUCLEOTIDE SEQUENCE [LARGE SCALE GENOMIC DNA]</scope>
    <source>
        <strain evidence="9">MUCL 33604</strain>
    </source>
</reference>
<comment type="subcellular location">
    <subcellularLocation>
        <location evidence="1">Membrane</location>
    </subcellularLocation>
</comment>
<feature type="coiled-coil region" evidence="5">
    <location>
        <begin position="613"/>
        <end position="682"/>
    </location>
</feature>
<feature type="compositionally biased region" description="Polar residues" evidence="6">
    <location>
        <begin position="142"/>
        <end position="159"/>
    </location>
</feature>
<evidence type="ECO:0000256" key="6">
    <source>
        <dbReference type="SAM" id="MobiDB-lite"/>
    </source>
</evidence>
<accession>A0A067PQS8</accession>
<evidence type="ECO:0000256" key="3">
    <source>
        <dbReference type="ARBA" id="ARBA00022989"/>
    </source>
</evidence>
<keyword evidence="3" id="KW-1133">Transmembrane helix</keyword>
<dbReference type="PROSITE" id="PS51469">
    <property type="entry name" value="SUN"/>
    <property type="match status" value="1"/>
</dbReference>
<sequence length="1035" mass="113733">MSFSGTPLGQGRRLDHHTFLNKPNPNHNLRPPNSPPKSNLILTSYACGAPTTIPAKSPPKPHSSTSATSRDSHPAVEEDDVDEPALVRFQRLKQREQVTNSRGPRTITSPPNPTRWSVKDTSVNIAAAFNQAVSTVLEENMPPSTTSSSANDPNASWASGRTAINANLPRSTSVDYEKETQSTNTSRRLAAPPSRLAAPRPNPSRRTLVKTNSVRHVPDSEGEDDGNGEVDEASARGKSPFEQAIDLTKRALAPATFYLRQRLSQEPPELPEHETPTRANGNGNGAGHDSSRSYDYSAEEREFQAAAAQNSNASVKSTGSTTSTARRINPTHRRNRMSVDKKAYKPSVSDLEQSDEDFDDDEKKGRRRRKKKKEPVGGPLTTLPVAGYDKRRKRKSKGGAGEEDEEDGSESDDHISEERHASSHRESQPRGSIPPPSRASVSRASLPRGSLPPQPQDSGYMDFSSMDQAEQGLTSIEEADEEPPLVDGPAFQSFDGPSPSFSIGAMLGKAVYWSARGSKAIGTFFMRLLSAFFFLLGRVLGTALDVIFFQPARWISHTNLAPVRKLATYLFLAACIYAVWFSVRDYPVSQWLPARSAHEGPIYRAPEVPAADIAELSKRLSNLENALSGLSLDTERTRTRQESESRTHVDLMGRLGNLETRVRQESQRAAEVENQVRIAASQGLKAVKEEIHALNSRVQEGAGRRAEGEHASDEEARVKLRSLEERIGSVEGGVKEALELGKSAVKVTAPNAGAAWWNKLASGTAGNSALTIKSTDGQDVTGLISHLVDSAVSRYSKDTIARPDFAMHAAGARVVPSLTSETFEMKPANWRSKVVGLVTGSGFAIGRPPVTALHHELHAGYCWPFAGSEGQLGVMLSHQTFVSDVTIDHVAKEVAFDMRSAPREMELWGMVEGKDNLAKLRERNLEKARRNEEARQVAEEKGLPFEDIEETYPRSLPTFPPYMRIANFTYDIHSPNNIQTFSVPQEIRDLGIDFGMVVLRVRSNWGMDDYTCLYRLRVHGERMGETPLPYPEESS</sequence>
<feature type="compositionally biased region" description="Acidic residues" evidence="6">
    <location>
        <begin position="220"/>
        <end position="232"/>
    </location>
</feature>
<evidence type="ECO:0000256" key="2">
    <source>
        <dbReference type="ARBA" id="ARBA00022692"/>
    </source>
</evidence>
<dbReference type="InterPro" id="IPR012919">
    <property type="entry name" value="SUN_dom"/>
</dbReference>
<dbReference type="EMBL" id="KL197720">
    <property type="protein sequence ID" value="KDQ57114.1"/>
    <property type="molecule type" value="Genomic_DNA"/>
</dbReference>
<dbReference type="Proteomes" id="UP000027265">
    <property type="component" value="Unassembled WGS sequence"/>
</dbReference>
<feature type="compositionally biased region" description="Polar residues" evidence="6">
    <location>
        <begin position="164"/>
        <end position="174"/>
    </location>
</feature>
<feature type="compositionally biased region" description="Acidic residues" evidence="6">
    <location>
        <begin position="401"/>
        <end position="410"/>
    </location>
</feature>
<feature type="region of interest" description="Disordered" evidence="6">
    <location>
        <begin position="140"/>
        <end position="159"/>
    </location>
</feature>
<name>A0A067PQS8_9AGAM</name>